<dbReference type="Proteomes" id="UP000247416">
    <property type="component" value="Unassembled WGS sequence"/>
</dbReference>
<dbReference type="AlphaFoldDB" id="A0A318TP16"/>
<protein>
    <submittedName>
        <fullName evidence="3">Competence CoiA-like predicted nuclease</fullName>
    </submittedName>
</protein>
<organism evidence="3 4">
    <name type="scientific">Ureibacillus chungkukjangi</name>
    <dbReference type="NCBI Taxonomy" id="1202712"/>
    <lineage>
        <taxon>Bacteria</taxon>
        <taxon>Bacillati</taxon>
        <taxon>Bacillota</taxon>
        <taxon>Bacilli</taxon>
        <taxon>Bacillales</taxon>
        <taxon>Caryophanaceae</taxon>
        <taxon>Ureibacillus</taxon>
    </lineage>
</organism>
<dbReference type="InterPro" id="IPR021176">
    <property type="entry name" value="Competence-induced_CoiA"/>
</dbReference>
<evidence type="ECO:0000259" key="1">
    <source>
        <dbReference type="Pfam" id="PF06054"/>
    </source>
</evidence>
<keyword evidence="4" id="KW-1185">Reference proteome</keyword>
<dbReference type="RefSeq" id="WP_107935009.1">
    <property type="nucleotide sequence ID" value="NZ_PYWJ01000013.1"/>
</dbReference>
<feature type="domain" description="Competence protein CoiA-like N-terminal" evidence="2">
    <location>
        <begin position="18"/>
        <end position="63"/>
    </location>
</feature>
<evidence type="ECO:0000313" key="4">
    <source>
        <dbReference type="Proteomes" id="UP000247416"/>
    </source>
</evidence>
<dbReference type="EMBL" id="QJTJ01000009">
    <property type="protein sequence ID" value="PYF06526.1"/>
    <property type="molecule type" value="Genomic_DNA"/>
</dbReference>
<name>A0A318TP16_9BACL</name>
<dbReference type="InterPro" id="IPR010330">
    <property type="entry name" value="CoiA_nuc"/>
</dbReference>
<gene>
    <name evidence="3" type="ORF">BJ095_10998</name>
</gene>
<dbReference type="OrthoDB" id="3784230at2"/>
<sequence length="374" mass="44306">MLVAYTEQNEPFILNSSMPQTTLHQLRSSKKFYCPLCKQQLLFKIGSLKIPHFAHISKSNCDYLFSDRESEIHLKGKEQLYNHFKALSIDTELEAYLPSIQQRPDILLQDQNKKQFAIEFQCSPISQERLIERNEGYASEKISPIWIPNTPSNIVKKGIQKISLTKNHQQFLLSSEHHPYLMTYNPAVRQFFYISNLIFLQGNRFISKVQAIPIDHQKFPFYLPRPLTQNEFKQYLLINNQEKHKYLQDRVLLSRRGVKDILLRSVYELRLNLHALPNYIGIPLVGNDEFQVFSVDWQLAIFYFIHINQIELRHMKGQTIFYFLKWASLPQNERAKNVVQQYCRILEELSIQHSYQSIQEEKLLEVLYNHFLAI</sequence>
<accession>A0A318TP16</accession>
<dbReference type="Pfam" id="PF06054">
    <property type="entry name" value="CoiA_nuc"/>
    <property type="match status" value="1"/>
</dbReference>
<feature type="domain" description="Competence protein CoiA nuclease-like" evidence="1">
    <location>
        <begin position="69"/>
        <end position="219"/>
    </location>
</feature>
<evidence type="ECO:0000313" key="3">
    <source>
        <dbReference type="EMBL" id="PYF06526.1"/>
    </source>
</evidence>
<reference evidence="3 4" key="1">
    <citation type="submission" date="2018-06" db="EMBL/GenBank/DDBJ databases">
        <title>Genomic Encyclopedia of Archaeal and Bacterial Type Strains, Phase II (KMG-II): from individual species to whole genera.</title>
        <authorList>
            <person name="Goeker M."/>
        </authorList>
    </citation>
    <scope>NUCLEOTIDE SEQUENCE [LARGE SCALE GENOMIC DNA]</scope>
    <source>
        <strain evidence="3 4">KACC 16626</strain>
    </source>
</reference>
<evidence type="ECO:0000259" key="2">
    <source>
        <dbReference type="Pfam" id="PF25164"/>
    </source>
</evidence>
<dbReference type="PIRSF" id="PIRSF007487">
    <property type="entry name" value="Competence-induced_CoiA_bac"/>
    <property type="match status" value="1"/>
</dbReference>
<dbReference type="InterPro" id="IPR057253">
    <property type="entry name" value="CoiA-like_N"/>
</dbReference>
<proteinExistence type="predicted"/>
<comment type="caution">
    <text evidence="3">The sequence shown here is derived from an EMBL/GenBank/DDBJ whole genome shotgun (WGS) entry which is preliminary data.</text>
</comment>
<dbReference type="Pfam" id="PF25164">
    <property type="entry name" value="CoiA_N"/>
    <property type="match status" value="1"/>
</dbReference>